<proteinExistence type="inferred from homology"/>
<comment type="subcellular location">
    <subcellularLocation>
        <location evidence="2 11">Cell inner membrane</location>
        <topology evidence="2 11">Multi-pass membrane protein</topology>
    </subcellularLocation>
</comment>
<feature type="domain" description="Type II secretion system protein GspF" evidence="13">
    <location>
        <begin position="270"/>
        <end position="392"/>
    </location>
</feature>
<dbReference type="PANTHER" id="PTHR30012">
    <property type="entry name" value="GENERAL SECRETION PATHWAY PROTEIN"/>
    <property type="match status" value="1"/>
</dbReference>
<dbReference type="eggNOG" id="COG1459">
    <property type="taxonomic scope" value="Bacteria"/>
</dbReference>
<dbReference type="InterPro" id="IPR001992">
    <property type="entry name" value="T2SS_GspF/T4SS_PilC_CS"/>
</dbReference>
<dbReference type="HOGENOM" id="CLU_035032_2_1_6"/>
<feature type="transmembrane region" description="Helical" evidence="12">
    <location>
        <begin position="373"/>
        <end position="394"/>
    </location>
</feature>
<protein>
    <recommendedName>
        <fullName evidence="10">General secretion pathway protein F</fullName>
    </recommendedName>
</protein>
<comment type="function">
    <text evidence="1">Component of the type II secretion system inner membrane complex required for the energy-dependent secretion of extracellular factors such as proteases and toxins from the periplasm.</text>
</comment>
<dbReference type="Pfam" id="PF00482">
    <property type="entry name" value="T2SSF"/>
    <property type="match status" value="2"/>
</dbReference>
<evidence type="ECO:0000256" key="4">
    <source>
        <dbReference type="ARBA" id="ARBA00022448"/>
    </source>
</evidence>
<sequence>MRNYRYRGISQTGKRVQGEMQASNEQDLEQRLRAINIDLLTFKTKTSRGSGWLKRRKVTRRDVIVITSQLRQLLKAGVPLMDILDDLRRTYENEAVCEILSSIYKSMEGGESFSLALKNYEAVFGKVYVSLVAVGEKTGQLDQVLENLENTMKWEESLASKAKKVMIYPAIVATVVLAVVVLLMVFVVPELLSFINEMDGSLGFATVSLIATSHFIREYIVFIGLLLISAFYLLKWWLKKSHAFRVKFDHFIFKIYVFGPILLKLKIARFASTLSIMYGAGINFNDSLKLAAMVTGNAYLEERISESRHLIEEGETIYKAFDLSGLLPPLAVRMVKVGEQSGNMDEALHNVSEYYDTEAKDLIEKIEPAIEPILTVVMALMVGWVMMAVLGPVYETISKVP</sequence>
<dbReference type="AlphaFoldDB" id="Q31HY5"/>
<evidence type="ECO:0000256" key="5">
    <source>
        <dbReference type="ARBA" id="ARBA00022475"/>
    </source>
</evidence>
<evidence type="ECO:0000313" key="14">
    <source>
        <dbReference type="EMBL" id="ABB41238.1"/>
    </source>
</evidence>
<feature type="transmembrane region" description="Helical" evidence="12">
    <location>
        <begin position="165"/>
        <end position="188"/>
    </location>
</feature>
<evidence type="ECO:0000256" key="9">
    <source>
        <dbReference type="ARBA" id="ARBA00023136"/>
    </source>
</evidence>
<dbReference type="Gene3D" id="1.20.81.30">
    <property type="entry name" value="Type II secretion system (T2SS), domain F"/>
    <property type="match status" value="2"/>
</dbReference>
<dbReference type="KEGG" id="tcx:Tcr_0642"/>
<dbReference type="InterPro" id="IPR042094">
    <property type="entry name" value="T2SS_GspF_sf"/>
</dbReference>
<keyword evidence="9 12" id="KW-0472">Membrane</keyword>
<evidence type="ECO:0000256" key="12">
    <source>
        <dbReference type="SAM" id="Phobius"/>
    </source>
</evidence>
<accession>Q31HY5</accession>
<evidence type="ECO:0000256" key="6">
    <source>
        <dbReference type="ARBA" id="ARBA00022519"/>
    </source>
</evidence>
<evidence type="ECO:0000256" key="3">
    <source>
        <dbReference type="ARBA" id="ARBA00005745"/>
    </source>
</evidence>
<reference evidence="14" key="1">
    <citation type="submission" date="2006-07" db="EMBL/GenBank/DDBJ databases">
        <title>Complete sequence of Thiomicrospira crunogena XCL-2.</title>
        <authorList>
            <consortium name="US DOE Joint Genome Institute"/>
            <person name="Copeland A."/>
            <person name="Lucas S."/>
            <person name="Lapidus A."/>
            <person name="Barry K."/>
            <person name="Detter J.C."/>
            <person name="Glavina del Rio T."/>
            <person name="Hammon N."/>
            <person name="Israni S."/>
            <person name="Dalin E."/>
            <person name="Tice H."/>
            <person name="Pitluck S."/>
            <person name="Chain P."/>
            <person name="Malfatti S."/>
            <person name="Shin M."/>
            <person name="Vergez L."/>
            <person name="Schmutz J."/>
            <person name="Larimer F."/>
            <person name="Land M."/>
            <person name="Hauser L."/>
            <person name="Kyrpides N."/>
            <person name="Lykidis A."/>
            <person name="Scott K.M."/>
            <person name="Sievert S."/>
            <person name="Kerfeld C."/>
            <person name="Freyermuth S."/>
            <person name="Dobrinski K."/>
            <person name="Boller A."/>
            <person name="Fitzpatrick K."/>
            <person name="Thoma P."/>
            <person name="Moore J."/>
            <person name="Richardson P."/>
        </authorList>
    </citation>
    <scope>NUCLEOTIDE SEQUENCE</scope>
    <source>
        <strain evidence="14">XCL-2</strain>
    </source>
</reference>
<keyword evidence="4 11" id="KW-0813">Transport</keyword>
<dbReference type="GO" id="GO:0005886">
    <property type="term" value="C:plasma membrane"/>
    <property type="evidence" value="ECO:0007669"/>
    <property type="project" value="UniProtKB-SubCell"/>
</dbReference>
<keyword evidence="7 11" id="KW-0812">Transmembrane</keyword>
<evidence type="ECO:0000256" key="11">
    <source>
        <dbReference type="RuleBase" id="RU003923"/>
    </source>
</evidence>
<keyword evidence="6" id="KW-0997">Cell inner membrane</keyword>
<dbReference type="InterPro" id="IPR003004">
    <property type="entry name" value="GspF/PilC"/>
</dbReference>
<dbReference type="InterPro" id="IPR018076">
    <property type="entry name" value="T2SS_GspF_dom"/>
</dbReference>
<dbReference type="EMBL" id="CP000109">
    <property type="protein sequence ID" value="ABB41238.1"/>
    <property type="molecule type" value="Genomic_DNA"/>
</dbReference>
<feature type="domain" description="Type II secretion system protein GspF" evidence="13">
    <location>
        <begin position="67"/>
        <end position="189"/>
    </location>
</feature>
<dbReference type="STRING" id="317025.Tcr_0642"/>
<keyword evidence="8 12" id="KW-1133">Transmembrane helix</keyword>
<dbReference type="PANTHER" id="PTHR30012:SF0">
    <property type="entry name" value="TYPE II SECRETION SYSTEM PROTEIN F-RELATED"/>
    <property type="match status" value="1"/>
</dbReference>
<dbReference type="GO" id="GO:0009306">
    <property type="term" value="P:protein secretion"/>
    <property type="evidence" value="ECO:0007669"/>
    <property type="project" value="InterPro"/>
</dbReference>
<organism evidence="14">
    <name type="scientific">Hydrogenovibrio crunogenus (strain DSM 25203 / XCL-2)</name>
    <name type="common">Thiomicrospira crunogena</name>
    <dbReference type="NCBI Taxonomy" id="317025"/>
    <lineage>
        <taxon>Bacteria</taxon>
        <taxon>Pseudomonadati</taxon>
        <taxon>Pseudomonadota</taxon>
        <taxon>Gammaproteobacteria</taxon>
        <taxon>Thiotrichales</taxon>
        <taxon>Piscirickettsiaceae</taxon>
        <taxon>Hydrogenovibrio</taxon>
    </lineage>
</organism>
<evidence type="ECO:0000256" key="8">
    <source>
        <dbReference type="ARBA" id="ARBA00022989"/>
    </source>
</evidence>
<evidence type="ECO:0000256" key="2">
    <source>
        <dbReference type="ARBA" id="ARBA00004429"/>
    </source>
</evidence>
<comment type="similarity">
    <text evidence="3 11">Belongs to the GSP F family.</text>
</comment>
<evidence type="ECO:0000256" key="10">
    <source>
        <dbReference type="ARBA" id="ARBA00030750"/>
    </source>
</evidence>
<evidence type="ECO:0000256" key="7">
    <source>
        <dbReference type="ARBA" id="ARBA00022692"/>
    </source>
</evidence>
<evidence type="ECO:0000259" key="13">
    <source>
        <dbReference type="Pfam" id="PF00482"/>
    </source>
</evidence>
<dbReference type="OrthoDB" id="9805682at2"/>
<keyword evidence="5" id="KW-1003">Cell membrane</keyword>
<evidence type="ECO:0000256" key="1">
    <source>
        <dbReference type="ARBA" id="ARBA00002684"/>
    </source>
</evidence>
<dbReference type="PRINTS" id="PR00812">
    <property type="entry name" value="BCTERIALGSPF"/>
</dbReference>
<feature type="transmembrane region" description="Helical" evidence="12">
    <location>
        <begin position="219"/>
        <end position="238"/>
    </location>
</feature>
<dbReference type="PROSITE" id="PS00874">
    <property type="entry name" value="T2SP_F"/>
    <property type="match status" value="1"/>
</dbReference>
<gene>
    <name evidence="14" type="ordered locus">Tcr_0642</name>
</gene>
<dbReference type="FunFam" id="1.20.81.30:FF:000001">
    <property type="entry name" value="Type II secretion system protein F"/>
    <property type="match status" value="2"/>
</dbReference>
<name>Q31HY5_HYDCU</name>